<dbReference type="AlphaFoldDB" id="A0A1Y1ZK41"/>
<accession>A0A1Y1ZK41</accession>
<name>A0A1Y1ZK41_9PLEO</name>
<dbReference type="EMBL" id="MCFA01000071">
    <property type="protein sequence ID" value="ORY10559.1"/>
    <property type="molecule type" value="Genomic_DNA"/>
</dbReference>
<evidence type="ECO:0000313" key="2">
    <source>
        <dbReference type="EMBL" id="ORY10559.1"/>
    </source>
</evidence>
<proteinExistence type="predicted"/>
<comment type="caution">
    <text evidence="2">The sequence shown here is derived from an EMBL/GenBank/DDBJ whole genome shotgun (WGS) entry which is preliminary data.</text>
</comment>
<protein>
    <submittedName>
        <fullName evidence="2">Uncharacterized protein</fullName>
    </submittedName>
</protein>
<feature type="region of interest" description="Disordered" evidence="1">
    <location>
        <begin position="109"/>
        <end position="132"/>
    </location>
</feature>
<dbReference type="Proteomes" id="UP000193144">
    <property type="component" value="Unassembled WGS sequence"/>
</dbReference>
<reference evidence="2 3" key="1">
    <citation type="submission" date="2016-07" db="EMBL/GenBank/DDBJ databases">
        <title>Pervasive Adenine N6-methylation of Active Genes in Fungi.</title>
        <authorList>
            <consortium name="DOE Joint Genome Institute"/>
            <person name="Mondo S.J."/>
            <person name="Dannebaum R.O."/>
            <person name="Kuo R.C."/>
            <person name="Labutti K."/>
            <person name="Haridas S."/>
            <person name="Kuo A."/>
            <person name="Salamov A."/>
            <person name="Ahrendt S.R."/>
            <person name="Lipzen A."/>
            <person name="Sullivan W."/>
            <person name="Andreopoulos W.B."/>
            <person name="Clum A."/>
            <person name="Lindquist E."/>
            <person name="Daum C."/>
            <person name="Ramamoorthy G.K."/>
            <person name="Gryganskyi A."/>
            <person name="Culley D."/>
            <person name="Magnuson J.K."/>
            <person name="James T.Y."/>
            <person name="O'Malley M.A."/>
            <person name="Stajich J.E."/>
            <person name="Spatafora J.W."/>
            <person name="Visel A."/>
            <person name="Grigoriev I.V."/>
        </authorList>
    </citation>
    <scope>NUCLEOTIDE SEQUENCE [LARGE SCALE GENOMIC DNA]</scope>
    <source>
        <strain evidence="2 3">CBS 115471</strain>
    </source>
</reference>
<evidence type="ECO:0000256" key="1">
    <source>
        <dbReference type="SAM" id="MobiDB-lite"/>
    </source>
</evidence>
<gene>
    <name evidence="2" type="ORF">BCR34DRAFT_346879</name>
</gene>
<organism evidence="2 3">
    <name type="scientific">Clohesyomyces aquaticus</name>
    <dbReference type="NCBI Taxonomy" id="1231657"/>
    <lineage>
        <taxon>Eukaryota</taxon>
        <taxon>Fungi</taxon>
        <taxon>Dikarya</taxon>
        <taxon>Ascomycota</taxon>
        <taxon>Pezizomycotina</taxon>
        <taxon>Dothideomycetes</taxon>
        <taxon>Pleosporomycetidae</taxon>
        <taxon>Pleosporales</taxon>
        <taxon>Lindgomycetaceae</taxon>
        <taxon>Clohesyomyces</taxon>
    </lineage>
</organism>
<sequence>MPTMACPRDWPAARPLVCLVGPHKRAGSQLSLEAHAHLKLHPPYHVLIHVNRSLRSVVAVCAASNPSFFILLPLPLLDCFLPLLALIPPRPPTLHSLPSPKEPLLHCKTSVNKPDPPNLTPPTRLSHLHPPPNPSPAIFSDIDVLNLAACCWRHRTTASPPLRHQCSELSPPTLESHSHTRTSFVDTRLMLQSITHPSSESRQL</sequence>
<keyword evidence="3" id="KW-1185">Reference proteome</keyword>
<evidence type="ECO:0000313" key="3">
    <source>
        <dbReference type="Proteomes" id="UP000193144"/>
    </source>
</evidence>